<dbReference type="EMBL" id="FNAV01000012">
    <property type="protein sequence ID" value="SDF10092.1"/>
    <property type="molecule type" value="Genomic_DNA"/>
</dbReference>
<organism evidence="1 2">
    <name type="scientific">Salipiger thiooxidans</name>
    <dbReference type="NCBI Taxonomy" id="282683"/>
    <lineage>
        <taxon>Bacteria</taxon>
        <taxon>Pseudomonadati</taxon>
        <taxon>Pseudomonadota</taxon>
        <taxon>Alphaproteobacteria</taxon>
        <taxon>Rhodobacterales</taxon>
        <taxon>Roseobacteraceae</taxon>
        <taxon>Salipiger</taxon>
    </lineage>
</organism>
<accession>A0A1G7IBL0</accession>
<dbReference type="AlphaFoldDB" id="A0A1G7IBL0"/>
<evidence type="ECO:0000313" key="1">
    <source>
        <dbReference type="EMBL" id="SDF10092.1"/>
    </source>
</evidence>
<dbReference type="OrthoDB" id="8448547at2"/>
<proteinExistence type="predicted"/>
<keyword evidence="2" id="KW-1185">Reference proteome</keyword>
<dbReference type="RefSeq" id="WP_089961889.1">
    <property type="nucleotide sequence ID" value="NZ_FNAV01000012.1"/>
</dbReference>
<sequence length="220" mass="22748">MSEFERLDDLDTEIAALETSLGSAAGMAAQFDAEMKRIHQTFSATGRNVTRLESSLSKGLGRAIDGVVLDGMKLSEALDVVARSMIDAAYKAAVQPVTQHVGGMLAGSLAGMFGGLSLFARGGAFTQGKVMPFANGGVVSGPVSFPMRGGTGLMGEAGPEAIMPLTRGADGRLGVRAQGSGQPVQVVMNISTPDVQGFQRSQSQIAAKMSRALGQSARNR</sequence>
<evidence type="ECO:0000313" key="2">
    <source>
        <dbReference type="Proteomes" id="UP000198994"/>
    </source>
</evidence>
<name>A0A1G7IBL0_9RHOB</name>
<gene>
    <name evidence="1" type="ORF">SAMN04488105_112141</name>
</gene>
<reference evidence="2" key="1">
    <citation type="submission" date="2016-10" db="EMBL/GenBank/DDBJ databases">
        <authorList>
            <person name="Varghese N."/>
            <person name="Submissions S."/>
        </authorList>
    </citation>
    <scope>NUCLEOTIDE SEQUENCE [LARGE SCALE GENOMIC DNA]</scope>
    <source>
        <strain evidence="2">DSM 10146</strain>
    </source>
</reference>
<protein>
    <submittedName>
        <fullName evidence="1">Phage tail tape measure protein, lambda family</fullName>
    </submittedName>
</protein>
<dbReference type="STRING" id="282683.SAMN04488105_112141"/>
<dbReference type="Proteomes" id="UP000198994">
    <property type="component" value="Unassembled WGS sequence"/>
</dbReference>